<evidence type="ECO:0008006" key="4">
    <source>
        <dbReference type="Google" id="ProtNLM"/>
    </source>
</evidence>
<evidence type="ECO:0000313" key="2">
    <source>
        <dbReference type="EMBL" id="KAK2594409.1"/>
    </source>
</evidence>
<keyword evidence="3" id="KW-1185">Reference proteome</keyword>
<sequence length="407" mass="43933">MALNYLIGQFKKVGGSASSVNAPKCQEEADNWLSDESAVKFTRKIPLLGLSRGFGDVHSTADGSVCLLIVGTAREFSFLFFAPSSALFRTVHDMKSSSFADRRRIIVINAALSVNTLVSSELFDFTKTYFILSGIAGGNPRVTTLGGVAFVRFAVQVDTQMEWDAREIPSSWNAGYVPMGATTPDSFPLGVHGSEVFELNVNLRNISMKLARQVILEDSERAAATRAKYTGSPDDIYQAATLPPAIIEGDVLSSNTFWHGFHLSESMDNVAKVYTAGEGRYAMTAQEDAAILSALLRAALQKKVDFSRILLMRAASNFDREPTTDVHPQLPWAMDSGGLGPAVRNLHSTGVKIIETILTDWHYKFEQGIKPDNYVGDIFGSLGGKPGFVPDGVGSSGSACSAVPTNL</sequence>
<dbReference type="PANTHER" id="PTHR38643:SF1">
    <property type="entry name" value="PURINE NUCLEOSIDE PERMEASE C285.05-RELATED"/>
    <property type="match status" value="1"/>
</dbReference>
<dbReference type="PANTHER" id="PTHR38643">
    <property type="entry name" value="PURINE NUCLEOSIDE PERMEASE C285.05-RELATED"/>
    <property type="match status" value="1"/>
</dbReference>
<evidence type="ECO:0000313" key="3">
    <source>
        <dbReference type="Proteomes" id="UP001251528"/>
    </source>
</evidence>
<comment type="function">
    <text evidence="1">Nucleoside permease that transports adenosine and guanosine.</text>
</comment>
<dbReference type="GO" id="GO:0005783">
    <property type="term" value="C:endoplasmic reticulum"/>
    <property type="evidence" value="ECO:0007669"/>
    <property type="project" value="TreeGrafter"/>
</dbReference>
<comment type="caution">
    <text evidence="2">The sequence shown here is derived from an EMBL/GenBank/DDBJ whole genome shotgun (WGS) entry which is preliminary data.</text>
</comment>
<organism evidence="2 3">
    <name type="scientific">Conoideocrella luteorostrata</name>
    <dbReference type="NCBI Taxonomy" id="1105319"/>
    <lineage>
        <taxon>Eukaryota</taxon>
        <taxon>Fungi</taxon>
        <taxon>Dikarya</taxon>
        <taxon>Ascomycota</taxon>
        <taxon>Pezizomycotina</taxon>
        <taxon>Sordariomycetes</taxon>
        <taxon>Hypocreomycetidae</taxon>
        <taxon>Hypocreales</taxon>
        <taxon>Clavicipitaceae</taxon>
        <taxon>Conoideocrella</taxon>
    </lineage>
</organism>
<name>A0AAJ0CMM8_9HYPO</name>
<dbReference type="AlphaFoldDB" id="A0AAJ0CMM8"/>
<keyword evidence="1" id="KW-0813">Transport</keyword>
<accession>A0AAJ0CMM8</accession>
<gene>
    <name evidence="2" type="ORF">QQS21_007863</name>
</gene>
<reference evidence="2" key="1">
    <citation type="submission" date="2023-06" db="EMBL/GenBank/DDBJ databases">
        <title>Conoideocrella luteorostrata (Hypocreales: Clavicipitaceae), a potential biocontrol fungus for elongate hemlock scale in United States Christmas tree production areas.</title>
        <authorList>
            <person name="Barrett H."/>
            <person name="Lovett B."/>
            <person name="Macias A.M."/>
            <person name="Stajich J.E."/>
            <person name="Kasson M.T."/>
        </authorList>
    </citation>
    <scope>NUCLEOTIDE SEQUENCE</scope>
    <source>
        <strain evidence="2">ARSEF 14590</strain>
    </source>
</reference>
<evidence type="ECO:0000256" key="1">
    <source>
        <dbReference type="PIRNR" id="PIRNR013171"/>
    </source>
</evidence>
<dbReference type="EMBL" id="JASWJB010000169">
    <property type="protein sequence ID" value="KAK2594409.1"/>
    <property type="molecule type" value="Genomic_DNA"/>
</dbReference>
<comment type="similarity">
    <text evidence="1">Belongs to the NUP family.</text>
</comment>
<dbReference type="Pfam" id="PF06516">
    <property type="entry name" value="NUP"/>
    <property type="match status" value="1"/>
</dbReference>
<dbReference type="InterPro" id="IPR009486">
    <property type="entry name" value="Pur_nuclsid_perm"/>
</dbReference>
<proteinExistence type="inferred from homology"/>
<dbReference type="PIRSF" id="PIRSF013171">
    <property type="entry name" value="Pur_nuclsid_perm"/>
    <property type="match status" value="1"/>
</dbReference>
<protein>
    <recommendedName>
        <fullName evidence="4">Purine nucleoside permease</fullName>
    </recommendedName>
</protein>
<dbReference type="GO" id="GO:0055085">
    <property type="term" value="P:transmembrane transport"/>
    <property type="evidence" value="ECO:0007669"/>
    <property type="project" value="InterPro"/>
</dbReference>
<dbReference type="Proteomes" id="UP001251528">
    <property type="component" value="Unassembled WGS sequence"/>
</dbReference>